<comment type="caution">
    <text evidence="1">The sequence shown here is derived from an EMBL/GenBank/DDBJ whole genome shotgun (WGS) entry which is preliminary data.</text>
</comment>
<proteinExistence type="predicted"/>
<dbReference type="Proteomes" id="UP001500979">
    <property type="component" value="Unassembled WGS sequence"/>
</dbReference>
<evidence type="ECO:0000313" key="1">
    <source>
        <dbReference type="EMBL" id="GAA2798604.1"/>
    </source>
</evidence>
<dbReference type="EMBL" id="BAAAUX010000015">
    <property type="protein sequence ID" value="GAA2798604.1"/>
    <property type="molecule type" value="Genomic_DNA"/>
</dbReference>
<dbReference type="RefSeq" id="WP_344681405.1">
    <property type="nucleotide sequence ID" value="NZ_BAAAUX010000015.1"/>
</dbReference>
<name>A0ABN3VGK3_9PSEU</name>
<keyword evidence="2" id="KW-1185">Reference proteome</keyword>
<gene>
    <name evidence="1" type="ORF">GCM10010470_37240</name>
</gene>
<evidence type="ECO:0000313" key="2">
    <source>
        <dbReference type="Proteomes" id="UP001500979"/>
    </source>
</evidence>
<accession>A0ABN3VGK3</accession>
<organism evidence="1 2">
    <name type="scientific">Saccharopolyspora taberi</name>
    <dbReference type="NCBI Taxonomy" id="60895"/>
    <lineage>
        <taxon>Bacteria</taxon>
        <taxon>Bacillati</taxon>
        <taxon>Actinomycetota</taxon>
        <taxon>Actinomycetes</taxon>
        <taxon>Pseudonocardiales</taxon>
        <taxon>Pseudonocardiaceae</taxon>
        <taxon>Saccharopolyspora</taxon>
    </lineage>
</organism>
<sequence length="427" mass="46904">MSTTAARRAWDALNDRQKTWLVVIYEADQEAERLAKGAWHRGERSRPASVWRWLEYGVTDNPLSSGGPSGQLQHALNRKKVWDQGAGSTIKVLAEAGLIQTRGEPIGLGATLLWIKLNKAGRAAARAGGADDAAPARRRPKGLLSETLWKMFAEVWRAGETGLKRRWAEGAWEALSGRDLITIGGSAGERLITVSDTGVQHYRDHWADYARMYPAINAPHPDPQAAPIWPKQVDKRLDELAAVCHRIGGHLRRVSNALAPVEKRPEPGAAPTPEWAEAAVLAQERHDLYQREQDMLAAHRDQLHELYRQAVARYAAVAAAVVTAASNGDDLETVLDTTPVDLDDRGLAPDLPCPKTGLDGVDRDIVAAHRAAVKGPKPLRRREERRWEAEDSPGGRALAAVARFAGYLHDLASHGQLTRLLLRRGES</sequence>
<reference evidence="1 2" key="1">
    <citation type="journal article" date="2019" name="Int. J. Syst. Evol. Microbiol.">
        <title>The Global Catalogue of Microorganisms (GCM) 10K type strain sequencing project: providing services to taxonomists for standard genome sequencing and annotation.</title>
        <authorList>
            <consortium name="The Broad Institute Genomics Platform"/>
            <consortium name="The Broad Institute Genome Sequencing Center for Infectious Disease"/>
            <person name="Wu L."/>
            <person name="Ma J."/>
        </authorList>
    </citation>
    <scope>NUCLEOTIDE SEQUENCE [LARGE SCALE GENOMIC DNA]</scope>
    <source>
        <strain evidence="1 2">JCM 9383</strain>
    </source>
</reference>
<protein>
    <submittedName>
        <fullName evidence="1">Uncharacterized protein</fullName>
    </submittedName>
</protein>